<proteinExistence type="predicted"/>
<organism evidence="2 3">
    <name type="scientific">Georgenia yuyongxinii</name>
    <dbReference type="NCBI Taxonomy" id="2589797"/>
    <lineage>
        <taxon>Bacteria</taxon>
        <taxon>Bacillati</taxon>
        <taxon>Actinomycetota</taxon>
        <taxon>Actinomycetes</taxon>
        <taxon>Micrococcales</taxon>
        <taxon>Bogoriellaceae</taxon>
        <taxon>Georgenia</taxon>
    </lineage>
</organism>
<dbReference type="Proteomes" id="UP000314616">
    <property type="component" value="Chromosome"/>
</dbReference>
<feature type="region of interest" description="Disordered" evidence="1">
    <location>
        <begin position="1"/>
        <end position="26"/>
    </location>
</feature>
<dbReference type="EMBL" id="CP040915">
    <property type="protein sequence ID" value="QDC23258.1"/>
    <property type="molecule type" value="Genomic_DNA"/>
</dbReference>
<dbReference type="OrthoDB" id="4833301at2"/>
<gene>
    <name evidence="2" type="ORF">FE374_00160</name>
</gene>
<name>A0A5B8BY19_9MICO</name>
<sequence>MAVEQIPLRDAAVSLGPGQHGRPVTTADRPIPLRVWVQTRQGHRAVDGVAVAWTARAVRVRYLDEHGRQGFAWVWANAVVRR</sequence>
<evidence type="ECO:0000313" key="3">
    <source>
        <dbReference type="Proteomes" id="UP000314616"/>
    </source>
</evidence>
<dbReference type="KEGG" id="gyu:FE374_00160"/>
<protein>
    <submittedName>
        <fullName evidence="2">Uncharacterized protein</fullName>
    </submittedName>
</protein>
<evidence type="ECO:0000256" key="1">
    <source>
        <dbReference type="SAM" id="MobiDB-lite"/>
    </source>
</evidence>
<dbReference type="AlphaFoldDB" id="A0A5B8BY19"/>
<evidence type="ECO:0000313" key="2">
    <source>
        <dbReference type="EMBL" id="QDC23258.1"/>
    </source>
</evidence>
<reference evidence="2 3" key="1">
    <citation type="submission" date="2019-05" db="EMBL/GenBank/DDBJ databases">
        <title>Georgenia *** sp. nov., and Georgenia *** sp. nov., isolated from the intestinal contents of plateau pika (Ochotona curzoniae) in the Qinghai-Tibet plateau of China.</title>
        <authorList>
            <person name="Tian Z."/>
        </authorList>
    </citation>
    <scope>NUCLEOTIDE SEQUENCE [LARGE SCALE GENOMIC DNA]</scope>
    <source>
        <strain evidence="2 3">Z443</strain>
    </source>
</reference>
<accession>A0A5B8BY19</accession>